<dbReference type="EMBL" id="JBJJXI010000170">
    <property type="protein sequence ID" value="KAL3384542.1"/>
    <property type="molecule type" value="Genomic_DNA"/>
</dbReference>
<keyword evidence="3" id="KW-1185">Reference proteome</keyword>
<dbReference type="AlphaFoldDB" id="A0ABD2VVG2"/>
<feature type="transmembrane region" description="Helical" evidence="1">
    <location>
        <begin position="83"/>
        <end position="106"/>
    </location>
</feature>
<evidence type="ECO:0000256" key="1">
    <source>
        <dbReference type="SAM" id="Phobius"/>
    </source>
</evidence>
<organism evidence="2 3">
    <name type="scientific">Trichogramma kaykai</name>
    <dbReference type="NCBI Taxonomy" id="54128"/>
    <lineage>
        <taxon>Eukaryota</taxon>
        <taxon>Metazoa</taxon>
        <taxon>Ecdysozoa</taxon>
        <taxon>Arthropoda</taxon>
        <taxon>Hexapoda</taxon>
        <taxon>Insecta</taxon>
        <taxon>Pterygota</taxon>
        <taxon>Neoptera</taxon>
        <taxon>Endopterygota</taxon>
        <taxon>Hymenoptera</taxon>
        <taxon>Apocrita</taxon>
        <taxon>Proctotrupomorpha</taxon>
        <taxon>Chalcidoidea</taxon>
        <taxon>Trichogrammatidae</taxon>
        <taxon>Trichogramma</taxon>
    </lineage>
</organism>
<keyword evidence="1" id="KW-0472">Membrane</keyword>
<gene>
    <name evidence="2" type="ORF">TKK_019641</name>
</gene>
<name>A0ABD2VVG2_9HYME</name>
<keyword evidence="1" id="KW-1133">Transmembrane helix</keyword>
<proteinExistence type="predicted"/>
<dbReference type="Proteomes" id="UP001627154">
    <property type="component" value="Unassembled WGS sequence"/>
</dbReference>
<reference evidence="2 3" key="1">
    <citation type="journal article" date="2024" name="bioRxiv">
        <title>A reference genome for Trichogramma kaykai: A tiny desert-dwelling parasitoid wasp with competing sex-ratio distorters.</title>
        <authorList>
            <person name="Culotta J."/>
            <person name="Lindsey A.R."/>
        </authorList>
    </citation>
    <scope>NUCLEOTIDE SEQUENCE [LARGE SCALE GENOMIC DNA]</scope>
    <source>
        <strain evidence="2 3">KSX58</strain>
    </source>
</reference>
<accession>A0ABD2VVG2</accession>
<sequence length="219" mass="24685">MPRPARSLDISRASTRCTYARRSFAPCRDAQMSISQMSRVKNFNFKSSYNPKNLRRGVLHSRNLIDYEDNGTNSNEVQCAPCLSLSLLFSFCFIFFLCTVFPFTFFPSQNLATYLAYFLININPLAVHDRETAGVLLFKAEKRAHVPYVHAGQSRAATTIAAVSRSDNNNNNNCSAVAAVRIQIFFNMPRAQSRISNAAFVNKAPYNWKLPKVYVKSSA</sequence>
<comment type="caution">
    <text evidence="2">The sequence shown here is derived from an EMBL/GenBank/DDBJ whole genome shotgun (WGS) entry which is preliminary data.</text>
</comment>
<evidence type="ECO:0000313" key="3">
    <source>
        <dbReference type="Proteomes" id="UP001627154"/>
    </source>
</evidence>
<keyword evidence="1" id="KW-0812">Transmembrane</keyword>
<protein>
    <submittedName>
        <fullName evidence="2">Uncharacterized protein</fullName>
    </submittedName>
</protein>
<evidence type="ECO:0000313" key="2">
    <source>
        <dbReference type="EMBL" id="KAL3384542.1"/>
    </source>
</evidence>